<dbReference type="AlphaFoldDB" id="A0AAE1SIF0"/>
<reference evidence="1" key="1">
    <citation type="submission" date="2023-12" db="EMBL/GenBank/DDBJ databases">
        <title>Genome assembly of Anisodus tanguticus.</title>
        <authorList>
            <person name="Wang Y.-J."/>
        </authorList>
    </citation>
    <scope>NUCLEOTIDE SEQUENCE</scope>
    <source>
        <strain evidence="1">KB-2021</strain>
        <tissue evidence="1">Leaf</tissue>
    </source>
</reference>
<dbReference type="EMBL" id="JAVYJV010000004">
    <property type="protein sequence ID" value="KAK4371698.1"/>
    <property type="molecule type" value="Genomic_DNA"/>
</dbReference>
<evidence type="ECO:0000313" key="2">
    <source>
        <dbReference type="Proteomes" id="UP001291623"/>
    </source>
</evidence>
<keyword evidence="2" id="KW-1185">Reference proteome</keyword>
<accession>A0AAE1SIF0</accession>
<proteinExistence type="predicted"/>
<evidence type="ECO:0000313" key="1">
    <source>
        <dbReference type="EMBL" id="KAK4371698.1"/>
    </source>
</evidence>
<name>A0AAE1SIF0_9SOLA</name>
<comment type="caution">
    <text evidence="1">The sequence shown here is derived from an EMBL/GenBank/DDBJ whole genome shotgun (WGS) entry which is preliminary data.</text>
</comment>
<sequence length="54" mass="6643">MKRRWEKRIAREKCWNNIFLEKCIVGFNFCGFLKTLILNKSWDFSAFLKKIWGQ</sequence>
<gene>
    <name evidence="1" type="ORF">RND71_007082</name>
</gene>
<organism evidence="1 2">
    <name type="scientific">Anisodus tanguticus</name>
    <dbReference type="NCBI Taxonomy" id="243964"/>
    <lineage>
        <taxon>Eukaryota</taxon>
        <taxon>Viridiplantae</taxon>
        <taxon>Streptophyta</taxon>
        <taxon>Embryophyta</taxon>
        <taxon>Tracheophyta</taxon>
        <taxon>Spermatophyta</taxon>
        <taxon>Magnoliopsida</taxon>
        <taxon>eudicotyledons</taxon>
        <taxon>Gunneridae</taxon>
        <taxon>Pentapetalae</taxon>
        <taxon>asterids</taxon>
        <taxon>lamiids</taxon>
        <taxon>Solanales</taxon>
        <taxon>Solanaceae</taxon>
        <taxon>Solanoideae</taxon>
        <taxon>Hyoscyameae</taxon>
        <taxon>Anisodus</taxon>
    </lineage>
</organism>
<dbReference type="Proteomes" id="UP001291623">
    <property type="component" value="Unassembled WGS sequence"/>
</dbReference>
<protein>
    <submittedName>
        <fullName evidence="1">Uncharacterized protein</fullName>
    </submittedName>
</protein>